<dbReference type="Proteomes" id="UP000582659">
    <property type="component" value="Unassembled WGS sequence"/>
</dbReference>
<dbReference type="FunFam" id="3.20.20.100:FF:000029">
    <property type="entry name" value="Aldo-keto reductase"/>
    <property type="match status" value="1"/>
</dbReference>
<feature type="site" description="Lowers pKa of active site Tyr" evidence="3">
    <location>
        <position position="115"/>
    </location>
</feature>
<reference evidence="6" key="2">
    <citation type="submission" date="2020-08" db="EMBL/GenBank/DDBJ databases">
        <authorList>
            <person name="Kikuchi T."/>
        </authorList>
    </citation>
    <scope>NUCLEOTIDE SEQUENCE</scope>
    <source>
        <strain evidence="5">Ka4C1</strain>
    </source>
</reference>
<dbReference type="EMBL" id="CAJFDI010000001">
    <property type="protein sequence ID" value="CAD5208595.1"/>
    <property type="molecule type" value="Genomic_DNA"/>
</dbReference>
<dbReference type="SMR" id="A0A1I7RVS8"/>
<evidence type="ECO:0000313" key="9">
    <source>
        <dbReference type="WBParaSite" id="BXY_0484000.1"/>
    </source>
</evidence>
<dbReference type="PRINTS" id="PR00069">
    <property type="entry name" value="ALDKETRDTASE"/>
</dbReference>
<evidence type="ECO:0000313" key="6">
    <source>
        <dbReference type="EMBL" id="CAG9082126.1"/>
    </source>
</evidence>
<evidence type="ECO:0000256" key="3">
    <source>
        <dbReference type="PIRSR" id="PIRSR000097-3"/>
    </source>
</evidence>
<evidence type="ECO:0000313" key="8">
    <source>
        <dbReference type="Proteomes" id="UP000659654"/>
    </source>
</evidence>
<name>A0A1I7RVS8_BURXY</name>
<evidence type="ECO:0000256" key="2">
    <source>
        <dbReference type="PIRSR" id="PIRSR000097-2"/>
    </source>
</evidence>
<evidence type="ECO:0000259" key="4">
    <source>
        <dbReference type="Pfam" id="PF00248"/>
    </source>
</evidence>
<evidence type="ECO:0000313" key="5">
    <source>
        <dbReference type="EMBL" id="CAD5208595.1"/>
    </source>
</evidence>
<dbReference type="PANTHER" id="PTHR11732">
    <property type="entry name" value="ALDO/KETO REDUCTASE"/>
    <property type="match status" value="1"/>
</dbReference>
<gene>
    <name evidence="5" type="ORF">BXYJ_LOCUS831</name>
</gene>
<dbReference type="InterPro" id="IPR023210">
    <property type="entry name" value="NADP_OxRdtase_dom"/>
</dbReference>
<accession>A0A1I7RVS8</accession>
<feature type="active site" description="Proton donor" evidence="1">
    <location>
        <position position="86"/>
    </location>
</feature>
<dbReference type="PIRSF" id="PIRSF000097">
    <property type="entry name" value="AKR"/>
    <property type="match status" value="1"/>
</dbReference>
<feature type="domain" description="NADP-dependent oxidoreductase" evidence="4">
    <location>
        <begin position="53"/>
        <end position="335"/>
    </location>
</feature>
<dbReference type="Pfam" id="PF00248">
    <property type="entry name" value="Aldo_ket_red"/>
    <property type="match status" value="1"/>
</dbReference>
<dbReference type="InterPro" id="IPR036812">
    <property type="entry name" value="NAD(P)_OxRdtase_dom_sf"/>
</dbReference>
<feature type="binding site" evidence="2">
    <location>
        <position position="148"/>
    </location>
    <ligand>
        <name>substrate</name>
    </ligand>
</feature>
<dbReference type="InterPro" id="IPR018170">
    <property type="entry name" value="Aldo/ket_reductase_CS"/>
</dbReference>
<proteinExistence type="predicted"/>
<dbReference type="GO" id="GO:0016491">
    <property type="term" value="F:oxidoreductase activity"/>
    <property type="evidence" value="ECO:0007669"/>
    <property type="project" value="InterPro"/>
</dbReference>
<reference evidence="9" key="1">
    <citation type="submission" date="2016-11" db="UniProtKB">
        <authorList>
            <consortium name="WormBaseParasite"/>
        </authorList>
    </citation>
    <scope>IDENTIFICATION</scope>
</reference>
<dbReference type="OrthoDB" id="416253at2759"/>
<dbReference type="WBParaSite" id="BXY_0484000.1">
    <property type="protein sequence ID" value="BXY_0484000.1"/>
    <property type="gene ID" value="BXY_0484000"/>
</dbReference>
<dbReference type="EMBL" id="CAJFCV020000001">
    <property type="protein sequence ID" value="CAG9082126.1"/>
    <property type="molecule type" value="Genomic_DNA"/>
</dbReference>
<dbReference type="InterPro" id="IPR020471">
    <property type="entry name" value="AKR"/>
</dbReference>
<dbReference type="Proteomes" id="UP000095284">
    <property type="component" value="Unplaced"/>
</dbReference>
<organism evidence="7 9">
    <name type="scientific">Bursaphelenchus xylophilus</name>
    <name type="common">Pinewood nematode worm</name>
    <name type="synonym">Aphelenchoides xylophilus</name>
    <dbReference type="NCBI Taxonomy" id="6326"/>
    <lineage>
        <taxon>Eukaryota</taxon>
        <taxon>Metazoa</taxon>
        <taxon>Ecdysozoa</taxon>
        <taxon>Nematoda</taxon>
        <taxon>Chromadorea</taxon>
        <taxon>Rhabditida</taxon>
        <taxon>Tylenchina</taxon>
        <taxon>Tylenchomorpha</taxon>
        <taxon>Aphelenchoidea</taxon>
        <taxon>Aphelenchoididae</taxon>
        <taxon>Bursaphelenchus</taxon>
    </lineage>
</organism>
<dbReference type="AlphaFoldDB" id="A0A1I7RVS8"/>
<protein>
    <submittedName>
        <fullName evidence="5">(pine wood nematode) hypothetical protein</fullName>
    </submittedName>
    <submittedName>
        <fullName evidence="9">Aldo_ket_red domain-containing protein</fullName>
    </submittedName>
</protein>
<sequence length="355" mass="41570">MAPITEEKQNFASWMNFEPEIEVAKPSYERRYSIPEQKEYVVLANGKKMPLVGLGTWQGRDPVAFKDALRLALDTGYRYIDTAYLYYNEELIGEVLEEYITSGKVRREDLFIATKLPTQGHKPEDAEYFIQRSLKALRIDYIDLYLMHNACGMAHKNYERIEIAPGVYEPDLTPHIDTWRVFERYYRMGVLKAIGVSNFRCDQLQNLYDLASIKPQNLQIELHIHHRRRNLIELCRKLKIVVSSYATLGSPGRLEGFRKAPMGEWPHADNLNHPVTQDLAKKYNKTPAQILLRHMVQQGITVIPKSTNPERLKQNFSLFDFELTEEDMQRFDEIQEDVRLFVYPHLCKSPHFPPY</sequence>
<evidence type="ECO:0000313" key="7">
    <source>
        <dbReference type="Proteomes" id="UP000095284"/>
    </source>
</evidence>
<dbReference type="SUPFAM" id="SSF51430">
    <property type="entry name" value="NAD(P)-linked oxidoreductase"/>
    <property type="match status" value="1"/>
</dbReference>
<dbReference type="Gene3D" id="3.20.20.100">
    <property type="entry name" value="NADP-dependent oxidoreductase domain"/>
    <property type="match status" value="1"/>
</dbReference>
<evidence type="ECO:0000256" key="1">
    <source>
        <dbReference type="PIRSR" id="PIRSR000097-1"/>
    </source>
</evidence>
<keyword evidence="8" id="KW-1185">Reference proteome</keyword>
<dbReference type="PROSITE" id="PS00063">
    <property type="entry name" value="ALDOKETO_REDUCTASE_3"/>
    <property type="match status" value="1"/>
</dbReference>
<dbReference type="eggNOG" id="KOG1577">
    <property type="taxonomic scope" value="Eukaryota"/>
</dbReference>
<dbReference type="Proteomes" id="UP000659654">
    <property type="component" value="Unassembled WGS sequence"/>
</dbReference>